<dbReference type="InterPro" id="IPR038248">
    <property type="entry name" value="Dicer_dimer_sf"/>
</dbReference>
<keyword evidence="4" id="KW-0347">Helicase</keyword>
<dbReference type="GO" id="GO:0005524">
    <property type="term" value="F:ATP binding"/>
    <property type="evidence" value="ECO:0007669"/>
    <property type="project" value="UniProtKB-KW"/>
</dbReference>
<evidence type="ECO:0000256" key="2">
    <source>
        <dbReference type="ARBA" id="ARBA00022741"/>
    </source>
</evidence>
<evidence type="ECO:0000313" key="12">
    <source>
        <dbReference type="Proteomes" id="UP000242287"/>
    </source>
</evidence>
<evidence type="ECO:0000256" key="1">
    <source>
        <dbReference type="ARBA" id="ARBA00022737"/>
    </source>
</evidence>
<evidence type="ECO:0000259" key="8">
    <source>
        <dbReference type="PROSITE" id="PS51192"/>
    </source>
</evidence>
<evidence type="ECO:0000256" key="5">
    <source>
        <dbReference type="ARBA" id="ARBA00022840"/>
    </source>
</evidence>
<dbReference type="Gene3D" id="3.40.50.300">
    <property type="entry name" value="P-loop containing nucleotide triphosphate hydrolases"/>
    <property type="match status" value="2"/>
</dbReference>
<dbReference type="Pfam" id="PF03368">
    <property type="entry name" value="Dicer_dimer"/>
    <property type="match status" value="1"/>
</dbReference>
<dbReference type="Gene3D" id="3.30.160.380">
    <property type="entry name" value="Dicer dimerisation domain"/>
    <property type="match status" value="1"/>
</dbReference>
<organism evidence="11 12">
    <name type="scientific">Amanita thiersii Skay4041</name>
    <dbReference type="NCBI Taxonomy" id="703135"/>
    <lineage>
        <taxon>Eukaryota</taxon>
        <taxon>Fungi</taxon>
        <taxon>Dikarya</taxon>
        <taxon>Basidiomycota</taxon>
        <taxon>Agaricomycotina</taxon>
        <taxon>Agaricomycetes</taxon>
        <taxon>Agaricomycetidae</taxon>
        <taxon>Agaricales</taxon>
        <taxon>Pluteineae</taxon>
        <taxon>Amanitaceae</taxon>
        <taxon>Amanita</taxon>
    </lineage>
</organism>
<dbReference type="GO" id="GO:0030422">
    <property type="term" value="P:siRNA processing"/>
    <property type="evidence" value="ECO:0007669"/>
    <property type="project" value="TreeGrafter"/>
</dbReference>
<feature type="domain" description="Dicer dsRNA-binding fold" evidence="10">
    <location>
        <begin position="558"/>
        <end position="647"/>
    </location>
</feature>
<reference evidence="11 12" key="1">
    <citation type="submission" date="2014-02" db="EMBL/GenBank/DDBJ databases">
        <title>Transposable element dynamics among asymbiotic and ectomycorrhizal Amanita fungi.</title>
        <authorList>
            <consortium name="DOE Joint Genome Institute"/>
            <person name="Hess J."/>
            <person name="Skrede I."/>
            <person name="Wolfe B."/>
            <person name="LaButti K."/>
            <person name="Ohm R.A."/>
            <person name="Grigoriev I.V."/>
            <person name="Pringle A."/>
        </authorList>
    </citation>
    <scope>NUCLEOTIDE SEQUENCE [LARGE SCALE GENOMIC DNA]</scope>
    <source>
        <strain evidence="11 12">SKay4041</strain>
    </source>
</reference>
<comment type="similarity">
    <text evidence="6">Belongs to the helicase family. Dicer subfamily.</text>
</comment>
<keyword evidence="3" id="KW-0378">Hydrolase</keyword>
<dbReference type="InterPro" id="IPR005034">
    <property type="entry name" value="Dicer_dimerisation"/>
</dbReference>
<dbReference type="SMART" id="SM00487">
    <property type="entry name" value="DEXDc"/>
    <property type="match status" value="1"/>
</dbReference>
<evidence type="ECO:0000256" key="3">
    <source>
        <dbReference type="ARBA" id="ARBA00022801"/>
    </source>
</evidence>
<protein>
    <recommendedName>
        <fullName evidence="13">Dicer-like protein 1</fullName>
    </recommendedName>
</protein>
<dbReference type="GO" id="GO:0003723">
    <property type="term" value="F:RNA binding"/>
    <property type="evidence" value="ECO:0007669"/>
    <property type="project" value="UniProtKB-UniRule"/>
</dbReference>
<keyword evidence="5" id="KW-0067">ATP-binding</keyword>
<dbReference type="InterPro" id="IPR011545">
    <property type="entry name" value="DEAD/DEAH_box_helicase_dom"/>
</dbReference>
<dbReference type="EMBL" id="KZ301973">
    <property type="protein sequence ID" value="PFH53595.1"/>
    <property type="molecule type" value="Genomic_DNA"/>
</dbReference>
<dbReference type="PROSITE" id="PS51327">
    <property type="entry name" value="DICER_DSRBF"/>
    <property type="match status" value="1"/>
</dbReference>
<dbReference type="GO" id="GO:0005737">
    <property type="term" value="C:cytoplasm"/>
    <property type="evidence" value="ECO:0007669"/>
    <property type="project" value="TreeGrafter"/>
</dbReference>
<accession>A0A2A9NRI6</accession>
<dbReference type="PANTHER" id="PTHR14950">
    <property type="entry name" value="DICER-RELATED"/>
    <property type="match status" value="1"/>
</dbReference>
<keyword evidence="2" id="KW-0547">Nucleotide-binding</keyword>
<dbReference type="InterPro" id="IPR036389">
    <property type="entry name" value="RNase_III_sf"/>
</dbReference>
<dbReference type="GO" id="GO:0004386">
    <property type="term" value="F:helicase activity"/>
    <property type="evidence" value="ECO:0007669"/>
    <property type="project" value="UniProtKB-KW"/>
</dbReference>
<dbReference type="InterPro" id="IPR027417">
    <property type="entry name" value="P-loop_NTPase"/>
</dbReference>
<sequence>MTLRYQRSDTGSITQDSVDQLVPRRYQEEIFSRACKGNVIAALGTGSGKTFISLLLIKWIAAQQESSGKAIIFLVPKVALVHQQADYIAKFTSLRVIKLFGLIDLDPSDRKTWKRRFTEHDVLVMTAQIFFNIITHSLWSIDRVSLMIFDECHHARKNHPYNGILRERFQVAPSKRPKIFGMTASPIWDPRNAEQSLRVLEANMDSKVISVIDNVEELQEHSPKPVEIIKTYAPPPEDYPDYPLPWLHSYIKVFESSLRDLPDFHWQNIEGRYYVTWHNLGPYCASFFLFTELLHIARRSLQNSSTSTSSVHGYDFLPQPDYTQDINIINNILEDFEGFFPDITRKGFHLTIPLSWCTPKVKCLVDIIVSNQLETFRGIVFVEQRQNAACLATILPAIPELKGKVRCGHFVGQGVNNEGFTSSIGANKGDTLRDFRDGIINILVTTSVAEEGLDFPACDLVIRFDSLQHMVGYVQSRGRARNKASTFFIMVQENDYAQLARYHSLKETEPEVARIYHSQEFDMDVDESDDDELNLDDLLERERYVVPVTGAVLNYDNAIGLLNRLCALVPTDAFTPSKPVFSGDFEATLYLPGSLPLSTSDRVYTGPPKRSKKEAKRAVAFQAVRRLNELDVLDEYLLPLPPELGEGNTDLDRNILSYDGCTPEFLDVMVRNPWVLAQRLWIHDITENGNRIAGLVTGTRLVYDSMQCSIGCVEIQAGRPLQLDDRHEKIQRRDMAEFTKLGINYRLTGCPVPESPSLFLVPVTVDGRPDFSAIERLLESPQGYADWSLLENNRFDELLVIVSNYCGRIYRLRRVRCDLTPLSCPPPGSREYPHHSYKDYFMERWARKDRIPYVPSEGSMVELEFLPRVINGMYHLKPGSRVGEVTPSVHDGGLFPQGCCRWVYLSFDMYRLFGLLPAICHRITDTYRSVCLRSHLGLPAIERNLLIEALTLPSAQAGYNNQRLETLGDAVLQLCTTVHLYGRYPRRHEGQLTSLRQRIVSNRALLVCARRVALEEFLTNEIPSFGRWTYTFPEGEDDWAGLPARCVRRRIPRRSLQDCMEAILGASFLTGGIPFALSAGLALGLTLDWVDPHFSQRVTSVDSDPSRSPVSPYFQTLEDALGYKMRNNKLLLEAITHPSFSAESGGQSYQRLEFLGDAILSLAVMEYLYEQYPQASSYQLSMPRSKAVCAVALAWVAVKRLELHKLLLANNVDLNIAINHYVPVLVTASAEDIVERGWRYDPPKALSDIFESVIGAIFVDSGYNYDVTAAVIQLAMVDILEVLSPGVCRDPVSNLMEWTSGKGCRDVKIRAIEKAEGERIIKGMAVLIHDNILVGPIPARSHRISRFEVSSIALDNLKDGEGEALLKKLCNCKRTTKPTVTEDIIEEEEVEKMLLVN</sequence>
<dbReference type="GO" id="GO:0004525">
    <property type="term" value="F:ribonuclease III activity"/>
    <property type="evidence" value="ECO:0007669"/>
    <property type="project" value="InterPro"/>
</dbReference>
<evidence type="ECO:0000313" key="11">
    <source>
        <dbReference type="EMBL" id="PFH53595.1"/>
    </source>
</evidence>
<dbReference type="SMART" id="SM00490">
    <property type="entry name" value="HELICc"/>
    <property type="match status" value="1"/>
</dbReference>
<proteinExistence type="inferred from homology"/>
<keyword evidence="6" id="KW-0694">RNA-binding</keyword>
<gene>
    <name evidence="11" type="ORF">AMATHDRAFT_73403</name>
</gene>
<dbReference type="Pfam" id="PF00270">
    <property type="entry name" value="DEAD"/>
    <property type="match status" value="1"/>
</dbReference>
<dbReference type="OrthoDB" id="416741at2759"/>
<evidence type="ECO:0000256" key="6">
    <source>
        <dbReference type="PROSITE-ProRule" id="PRU00657"/>
    </source>
</evidence>
<feature type="domain" description="RNase III" evidence="7">
    <location>
        <begin position="1114"/>
        <end position="1262"/>
    </location>
</feature>
<dbReference type="PROSITE" id="PS51192">
    <property type="entry name" value="HELICASE_ATP_BIND_1"/>
    <property type="match status" value="1"/>
</dbReference>
<dbReference type="InterPro" id="IPR014001">
    <property type="entry name" value="Helicase_ATP-bd"/>
</dbReference>
<dbReference type="PROSITE" id="PS00517">
    <property type="entry name" value="RNASE_3_1"/>
    <property type="match status" value="1"/>
</dbReference>
<dbReference type="STRING" id="703135.A0A2A9NRI6"/>
<dbReference type="PROSITE" id="PS50142">
    <property type="entry name" value="RNASE_3_2"/>
    <property type="match status" value="2"/>
</dbReference>
<evidence type="ECO:0000259" key="9">
    <source>
        <dbReference type="PROSITE" id="PS51194"/>
    </source>
</evidence>
<dbReference type="Pfam" id="PF00271">
    <property type="entry name" value="Helicase_C"/>
    <property type="match status" value="1"/>
</dbReference>
<evidence type="ECO:0000256" key="4">
    <source>
        <dbReference type="ARBA" id="ARBA00022806"/>
    </source>
</evidence>
<dbReference type="InterPro" id="IPR001650">
    <property type="entry name" value="Helicase_C-like"/>
</dbReference>
<dbReference type="PROSITE" id="PS51194">
    <property type="entry name" value="HELICASE_CTER"/>
    <property type="match status" value="1"/>
</dbReference>
<dbReference type="InterPro" id="IPR000999">
    <property type="entry name" value="RNase_III_dom"/>
</dbReference>
<dbReference type="CDD" id="cd18034">
    <property type="entry name" value="DEXHc_dicer"/>
    <property type="match status" value="1"/>
</dbReference>
<feature type="domain" description="Helicase C-terminal" evidence="9">
    <location>
        <begin position="364"/>
        <end position="529"/>
    </location>
</feature>
<dbReference type="SUPFAM" id="SSF69065">
    <property type="entry name" value="RNase III domain-like"/>
    <property type="match status" value="2"/>
</dbReference>
<dbReference type="PANTHER" id="PTHR14950:SF37">
    <property type="entry name" value="ENDORIBONUCLEASE DICER"/>
    <property type="match status" value="1"/>
</dbReference>
<keyword evidence="1" id="KW-0677">Repeat</keyword>
<evidence type="ECO:0008006" key="13">
    <source>
        <dbReference type="Google" id="ProtNLM"/>
    </source>
</evidence>
<dbReference type="SMART" id="SM00535">
    <property type="entry name" value="RIBOc"/>
    <property type="match status" value="2"/>
</dbReference>
<keyword evidence="12" id="KW-1185">Reference proteome</keyword>
<feature type="domain" description="Helicase ATP-binding" evidence="8">
    <location>
        <begin position="30"/>
        <end position="204"/>
    </location>
</feature>
<dbReference type="SUPFAM" id="SSF52540">
    <property type="entry name" value="P-loop containing nucleoside triphosphate hydrolases"/>
    <property type="match status" value="1"/>
</dbReference>
<dbReference type="GO" id="GO:0005634">
    <property type="term" value="C:nucleus"/>
    <property type="evidence" value="ECO:0007669"/>
    <property type="project" value="TreeGrafter"/>
</dbReference>
<feature type="domain" description="RNase III" evidence="7">
    <location>
        <begin position="932"/>
        <end position="1072"/>
    </location>
</feature>
<evidence type="ECO:0000259" key="10">
    <source>
        <dbReference type="PROSITE" id="PS51327"/>
    </source>
</evidence>
<evidence type="ECO:0000259" key="7">
    <source>
        <dbReference type="PROSITE" id="PS50142"/>
    </source>
</evidence>
<dbReference type="Pfam" id="PF00636">
    <property type="entry name" value="Ribonuclease_3"/>
    <property type="match status" value="2"/>
</dbReference>
<dbReference type="Proteomes" id="UP000242287">
    <property type="component" value="Unassembled WGS sequence"/>
</dbReference>
<dbReference type="CDD" id="cd00593">
    <property type="entry name" value="RIBOc"/>
    <property type="match status" value="2"/>
</dbReference>
<name>A0A2A9NRI6_9AGAR</name>
<dbReference type="Gene3D" id="1.10.1520.10">
    <property type="entry name" value="Ribonuclease III domain"/>
    <property type="match status" value="2"/>
</dbReference>